<evidence type="ECO:0000256" key="1">
    <source>
        <dbReference type="SAM" id="Phobius"/>
    </source>
</evidence>
<gene>
    <name evidence="2" type="ORF">A3C86_04765</name>
</gene>
<dbReference type="Proteomes" id="UP000178042">
    <property type="component" value="Unassembled WGS sequence"/>
</dbReference>
<keyword evidence="1" id="KW-1133">Transmembrane helix</keyword>
<organism evidence="2 3">
    <name type="scientific">Candidatus Kaiserbacteria bacterium RIFCSPHIGHO2_02_FULL_49_16</name>
    <dbReference type="NCBI Taxonomy" id="1798490"/>
    <lineage>
        <taxon>Bacteria</taxon>
        <taxon>Candidatus Kaiseribacteriota</taxon>
    </lineage>
</organism>
<dbReference type="EMBL" id="MFLD01000040">
    <property type="protein sequence ID" value="OGG58472.1"/>
    <property type="molecule type" value="Genomic_DNA"/>
</dbReference>
<evidence type="ECO:0000313" key="2">
    <source>
        <dbReference type="EMBL" id="OGG58472.1"/>
    </source>
</evidence>
<sequence length="102" mass="11744">MEPNHEQTQEEIYRLVKENNKMLHGMRRNAFLGGVFKVIFWIALIVAPIWFYQIYLSPVVDSMLQSINQIGGASATAQSQFTELQNALKKFQSQIPTVFQPK</sequence>
<evidence type="ECO:0000313" key="3">
    <source>
        <dbReference type="Proteomes" id="UP000178042"/>
    </source>
</evidence>
<dbReference type="AlphaFoldDB" id="A0A1F6DBR8"/>
<keyword evidence="1" id="KW-0812">Transmembrane</keyword>
<proteinExistence type="predicted"/>
<accession>A0A1F6DBR8</accession>
<keyword evidence="1" id="KW-0472">Membrane</keyword>
<name>A0A1F6DBR8_9BACT</name>
<reference evidence="2 3" key="1">
    <citation type="journal article" date="2016" name="Nat. Commun.">
        <title>Thousands of microbial genomes shed light on interconnected biogeochemical processes in an aquifer system.</title>
        <authorList>
            <person name="Anantharaman K."/>
            <person name="Brown C.T."/>
            <person name="Hug L.A."/>
            <person name="Sharon I."/>
            <person name="Castelle C.J."/>
            <person name="Probst A.J."/>
            <person name="Thomas B.C."/>
            <person name="Singh A."/>
            <person name="Wilkins M.J."/>
            <person name="Karaoz U."/>
            <person name="Brodie E.L."/>
            <person name="Williams K.H."/>
            <person name="Hubbard S.S."/>
            <person name="Banfield J.F."/>
        </authorList>
    </citation>
    <scope>NUCLEOTIDE SEQUENCE [LARGE SCALE GENOMIC DNA]</scope>
</reference>
<feature type="transmembrane region" description="Helical" evidence="1">
    <location>
        <begin position="30"/>
        <end position="52"/>
    </location>
</feature>
<protein>
    <submittedName>
        <fullName evidence="2">Uncharacterized protein</fullName>
    </submittedName>
</protein>
<comment type="caution">
    <text evidence="2">The sequence shown here is derived from an EMBL/GenBank/DDBJ whole genome shotgun (WGS) entry which is preliminary data.</text>
</comment>